<proteinExistence type="predicted"/>
<feature type="non-terminal residue" evidence="1">
    <location>
        <position position="110"/>
    </location>
</feature>
<name>A0A087UMX3_STEMI</name>
<dbReference type="STRING" id="407821.A0A087UMX3"/>
<dbReference type="AlphaFoldDB" id="A0A087UMX3"/>
<dbReference type="EMBL" id="KK120641">
    <property type="protein sequence ID" value="KFM78712.1"/>
    <property type="molecule type" value="Genomic_DNA"/>
</dbReference>
<gene>
    <name evidence="1" type="ORF">X975_08606</name>
</gene>
<dbReference type="OrthoDB" id="27823at2759"/>
<dbReference type="SUPFAM" id="SSF103657">
    <property type="entry name" value="BAR/IMD domain-like"/>
    <property type="match status" value="1"/>
</dbReference>
<dbReference type="GO" id="GO:0005737">
    <property type="term" value="C:cytoplasm"/>
    <property type="evidence" value="ECO:0007669"/>
    <property type="project" value="TreeGrafter"/>
</dbReference>
<dbReference type="InterPro" id="IPR051492">
    <property type="entry name" value="Dynamin-Rho_GEF"/>
</dbReference>
<reference evidence="1 2" key="1">
    <citation type="submission" date="2013-11" db="EMBL/GenBank/DDBJ databases">
        <title>Genome sequencing of Stegodyphus mimosarum.</title>
        <authorList>
            <person name="Bechsgaard J."/>
        </authorList>
    </citation>
    <scope>NUCLEOTIDE SEQUENCE [LARGE SCALE GENOMIC DNA]</scope>
</reference>
<evidence type="ECO:0000313" key="2">
    <source>
        <dbReference type="Proteomes" id="UP000054359"/>
    </source>
</evidence>
<sequence length="110" mass="12521">MAKNNYEALNSQLLDDLPKLCDLSVEILYDCIRCFLKAKKNFIGRIAMHMFSLMDLPLLLGSQGTSILETFQVKHTLVMDDLCRLSILHKQMQSCIKTDTLKRNSSPRGS</sequence>
<keyword evidence="2" id="KW-1185">Reference proteome</keyword>
<protein>
    <submittedName>
        <fullName evidence="1">Dynamin-binding protein</fullName>
    </submittedName>
</protein>
<dbReference type="Gene3D" id="1.20.1270.60">
    <property type="entry name" value="Arfaptin homology (AH) domain/BAR domain"/>
    <property type="match status" value="1"/>
</dbReference>
<dbReference type="Proteomes" id="UP000054359">
    <property type="component" value="Unassembled WGS sequence"/>
</dbReference>
<evidence type="ECO:0000313" key="1">
    <source>
        <dbReference type="EMBL" id="KFM78712.1"/>
    </source>
</evidence>
<dbReference type="PANTHER" id="PTHR22834">
    <property type="entry name" value="NUCLEAR FUSION PROTEIN FUS2"/>
    <property type="match status" value="1"/>
</dbReference>
<organism evidence="1 2">
    <name type="scientific">Stegodyphus mimosarum</name>
    <name type="common">African social velvet spider</name>
    <dbReference type="NCBI Taxonomy" id="407821"/>
    <lineage>
        <taxon>Eukaryota</taxon>
        <taxon>Metazoa</taxon>
        <taxon>Ecdysozoa</taxon>
        <taxon>Arthropoda</taxon>
        <taxon>Chelicerata</taxon>
        <taxon>Arachnida</taxon>
        <taxon>Araneae</taxon>
        <taxon>Araneomorphae</taxon>
        <taxon>Entelegynae</taxon>
        <taxon>Eresoidea</taxon>
        <taxon>Eresidae</taxon>
        <taxon>Stegodyphus</taxon>
    </lineage>
</organism>
<dbReference type="GO" id="GO:0005085">
    <property type="term" value="F:guanyl-nucleotide exchange factor activity"/>
    <property type="evidence" value="ECO:0007669"/>
    <property type="project" value="TreeGrafter"/>
</dbReference>
<accession>A0A087UMX3</accession>
<dbReference type="InterPro" id="IPR027267">
    <property type="entry name" value="AH/BAR_dom_sf"/>
</dbReference>
<dbReference type="PANTHER" id="PTHR22834:SF20">
    <property type="entry name" value="SH3 DOMAIN-CONTAINING PROTEIN"/>
    <property type="match status" value="1"/>
</dbReference>